<comment type="caution">
    <text evidence="2">The sequence shown here is derived from an EMBL/GenBank/DDBJ whole genome shotgun (WGS) entry which is preliminary data.</text>
</comment>
<dbReference type="InterPro" id="IPR008634">
    <property type="entry name" value="Gas-vesicle_GvpO"/>
</dbReference>
<organism evidence="2 3">
    <name type="scientific">Haloglomus irregulare</name>
    <dbReference type="NCBI Taxonomy" id="2234134"/>
    <lineage>
        <taxon>Archaea</taxon>
        <taxon>Methanobacteriati</taxon>
        <taxon>Methanobacteriota</taxon>
        <taxon>Stenosarchaea group</taxon>
        <taxon>Halobacteria</taxon>
        <taxon>Halobacteriales</taxon>
        <taxon>Natronomonadaceae</taxon>
        <taxon>Haloglomus</taxon>
    </lineage>
</organism>
<dbReference type="InParanoid" id="A0A554NBK6"/>
<dbReference type="OrthoDB" id="205220at2157"/>
<dbReference type="Pfam" id="PF05800">
    <property type="entry name" value="GvpO"/>
    <property type="match status" value="1"/>
</dbReference>
<sequence length="143" mass="15508">MPDPANDQSGHDNESESTEPPSSSDGEEASTPVDANDGGTDQDTPGDEDVSSPSNETLTLVAAQQQAEQAAEELLDHQFEGIIKAETSDSGGWRTVVEVIERSAIPDTQDIIGRYEIILDAAGKVTGYELLERYRRNEMKKEL</sequence>
<gene>
    <name evidence="2" type="ORF">DP107_07290</name>
</gene>
<dbReference type="EMBL" id="QMDX01000003">
    <property type="protein sequence ID" value="TSD14767.1"/>
    <property type="molecule type" value="Genomic_DNA"/>
</dbReference>
<evidence type="ECO:0000256" key="1">
    <source>
        <dbReference type="SAM" id="MobiDB-lite"/>
    </source>
</evidence>
<protein>
    <submittedName>
        <fullName evidence="2">Gas vesicle protein</fullName>
    </submittedName>
</protein>
<proteinExistence type="predicted"/>
<keyword evidence="3" id="KW-1185">Reference proteome</keyword>
<dbReference type="GO" id="GO:0031412">
    <property type="term" value="P:gas vesicle organization"/>
    <property type="evidence" value="ECO:0007669"/>
    <property type="project" value="InterPro"/>
</dbReference>
<evidence type="ECO:0000313" key="2">
    <source>
        <dbReference type="EMBL" id="TSD14767.1"/>
    </source>
</evidence>
<dbReference type="PIRSF" id="PIRSF028743">
    <property type="entry name" value="GvpO_protein"/>
    <property type="match status" value="1"/>
</dbReference>
<reference evidence="2 3" key="1">
    <citation type="submission" date="2018-06" db="EMBL/GenBank/DDBJ databases">
        <title>Natronomonas sp. F16-60 a new haloarchaeon isolated from a solar saltern of Isla Cristina, Huelva, Spain.</title>
        <authorList>
            <person name="Duran-Viseras A."/>
            <person name="Sanchez-Porro C."/>
            <person name="Ventosa A."/>
        </authorList>
    </citation>
    <scope>NUCLEOTIDE SEQUENCE [LARGE SCALE GENOMIC DNA]</scope>
    <source>
        <strain evidence="2 3">F16-60</strain>
    </source>
</reference>
<accession>A0A554NBK6</accession>
<feature type="region of interest" description="Disordered" evidence="1">
    <location>
        <begin position="1"/>
        <end position="58"/>
    </location>
</feature>
<name>A0A554NBK6_9EURY</name>
<dbReference type="RefSeq" id="WP_144261485.1">
    <property type="nucleotide sequence ID" value="NZ_QMDX01000003.1"/>
</dbReference>
<dbReference type="Proteomes" id="UP000319894">
    <property type="component" value="Unassembled WGS sequence"/>
</dbReference>
<dbReference type="AlphaFoldDB" id="A0A554NBK6"/>
<evidence type="ECO:0000313" key="3">
    <source>
        <dbReference type="Proteomes" id="UP000319894"/>
    </source>
</evidence>